<proteinExistence type="predicted"/>
<organism evidence="3 4">
    <name type="scientific">Streptomyces cinereospinus</name>
    <dbReference type="NCBI Taxonomy" id="285561"/>
    <lineage>
        <taxon>Bacteria</taxon>
        <taxon>Bacillati</taxon>
        <taxon>Actinomycetota</taxon>
        <taxon>Actinomycetes</taxon>
        <taxon>Kitasatosporales</taxon>
        <taxon>Streptomycetaceae</taxon>
        <taxon>Streptomyces</taxon>
    </lineage>
</organism>
<feature type="domain" description="Beta-lactamase-related" evidence="1">
    <location>
        <begin position="362"/>
        <end position="505"/>
    </location>
</feature>
<dbReference type="InterPro" id="IPR027417">
    <property type="entry name" value="P-loop_NTPase"/>
</dbReference>
<gene>
    <name evidence="3" type="ORF">ACFF45_21715</name>
</gene>
<keyword evidence="4" id="KW-1185">Reference proteome</keyword>
<dbReference type="Pfam" id="PF13191">
    <property type="entry name" value="AAA_16"/>
    <property type="match status" value="1"/>
</dbReference>
<dbReference type="SUPFAM" id="SSF52540">
    <property type="entry name" value="P-loop containing nucleoside triphosphate hydrolases"/>
    <property type="match status" value="1"/>
</dbReference>
<dbReference type="InterPro" id="IPR041664">
    <property type="entry name" value="AAA_16"/>
</dbReference>
<dbReference type="Proteomes" id="UP001589709">
    <property type="component" value="Unassembled WGS sequence"/>
</dbReference>
<dbReference type="RefSeq" id="WP_381348091.1">
    <property type="nucleotide sequence ID" value="NZ_JBHMCY010000042.1"/>
</dbReference>
<evidence type="ECO:0000259" key="2">
    <source>
        <dbReference type="Pfam" id="PF13191"/>
    </source>
</evidence>
<dbReference type="InterPro" id="IPR001466">
    <property type="entry name" value="Beta-lactam-related"/>
</dbReference>
<sequence>MGYDAALSQLRGLLAESGSGNGRLALVEGGLASGKTHLLHEFSRQATKSGALVLTATGSRAERELPMGIVDQLFRSAGPAAPLPEHAARLIGITDGTDGTDEQTGPCGADQLTPYGTLDTTVRELCGLLLDGCADQPLVLAVDDVQFADAPSLRLLLSLQRRMVSARLLIVLNEWHRGKPTLPEFRAELTRHPYTQIRLAPLSVEDITTLLAKETSVPEPAPVAQGYHRLTGGNPMLLHAALDDRAGAVSADEDADRDGPVVGVAYAQAVLAGLYRWDAELLSVARAAAVLGDRSTPALIAQLLGSRPEDTEELVRILVDAGLLLGWRSRLPERDAGRAARLTHRRAEPGTGRAADFGQLPPVAVAALANPAVGAAEADTPAWRAAEIPAANGHGTARAVAALYGVVAGRGRFDGRRVLSPEAAERVREGQGSCRDLVLGAGFEGETEAGLGLWLSGPQGSYGPNPRACGHDGFGGSCGLADPEAGVSLGYVMNRMGPHIADDPRKTALVGALYDAL</sequence>
<dbReference type="SUPFAM" id="SSF56601">
    <property type="entry name" value="beta-lactamase/transpeptidase-like"/>
    <property type="match status" value="1"/>
</dbReference>
<evidence type="ECO:0000313" key="3">
    <source>
        <dbReference type="EMBL" id="MFB9465260.1"/>
    </source>
</evidence>
<dbReference type="Gene3D" id="3.40.710.10">
    <property type="entry name" value="DD-peptidase/beta-lactamase superfamily"/>
    <property type="match status" value="1"/>
</dbReference>
<dbReference type="PANTHER" id="PTHR43319:SF3">
    <property type="entry name" value="BETA-LACTAMASE-RELATED DOMAIN-CONTAINING PROTEIN"/>
    <property type="match status" value="1"/>
</dbReference>
<dbReference type="InterPro" id="IPR052907">
    <property type="entry name" value="Beta-lactamase/esterase"/>
</dbReference>
<comment type="caution">
    <text evidence="3">The sequence shown here is derived from an EMBL/GenBank/DDBJ whole genome shotgun (WGS) entry which is preliminary data.</text>
</comment>
<name>A0ABV5N4N4_9ACTN</name>
<evidence type="ECO:0000259" key="1">
    <source>
        <dbReference type="Pfam" id="PF00144"/>
    </source>
</evidence>
<protein>
    <submittedName>
        <fullName evidence="3">AAA family ATPase</fullName>
    </submittedName>
</protein>
<dbReference type="InterPro" id="IPR012338">
    <property type="entry name" value="Beta-lactam/transpept-like"/>
</dbReference>
<dbReference type="PANTHER" id="PTHR43319">
    <property type="entry name" value="BETA-LACTAMASE-RELATED"/>
    <property type="match status" value="1"/>
</dbReference>
<reference evidence="3 4" key="1">
    <citation type="submission" date="2024-09" db="EMBL/GenBank/DDBJ databases">
        <authorList>
            <person name="Sun Q."/>
            <person name="Mori K."/>
        </authorList>
    </citation>
    <scope>NUCLEOTIDE SEQUENCE [LARGE SCALE GENOMIC DNA]</scope>
    <source>
        <strain evidence="3 4">JCM 6917</strain>
    </source>
</reference>
<dbReference type="Pfam" id="PF00144">
    <property type="entry name" value="Beta-lactamase"/>
    <property type="match status" value="1"/>
</dbReference>
<evidence type="ECO:0000313" key="4">
    <source>
        <dbReference type="Proteomes" id="UP001589709"/>
    </source>
</evidence>
<accession>A0ABV5N4N4</accession>
<feature type="domain" description="Orc1-like AAA ATPase" evidence="2">
    <location>
        <begin position="4"/>
        <end position="171"/>
    </location>
</feature>
<dbReference type="EMBL" id="JBHMCY010000042">
    <property type="protein sequence ID" value="MFB9465260.1"/>
    <property type="molecule type" value="Genomic_DNA"/>
</dbReference>